<evidence type="ECO:0000256" key="7">
    <source>
        <dbReference type="SAM" id="SignalP"/>
    </source>
</evidence>
<dbReference type="PANTHER" id="PTHR15071">
    <property type="entry name" value="MANNOSE-6-PHOSPHATE RECEPTOR FAMILY MEMBER"/>
    <property type="match status" value="1"/>
</dbReference>
<keyword evidence="3 7" id="KW-0732">Signal</keyword>
<protein>
    <submittedName>
        <fullName evidence="8">Cation-dependent mannose-6-phosphate receptor</fullName>
    </submittedName>
</protein>
<evidence type="ECO:0000313" key="8">
    <source>
        <dbReference type="EMBL" id="OWF49333.1"/>
    </source>
</evidence>
<dbReference type="Proteomes" id="UP000242188">
    <property type="component" value="Unassembled WGS sequence"/>
</dbReference>
<evidence type="ECO:0000256" key="6">
    <source>
        <dbReference type="SAM" id="Phobius"/>
    </source>
</evidence>
<dbReference type="InterPro" id="IPR018939">
    <property type="entry name" value="Autophagy-rel_prot_27"/>
</dbReference>
<evidence type="ECO:0000256" key="2">
    <source>
        <dbReference type="ARBA" id="ARBA00022692"/>
    </source>
</evidence>
<comment type="caution">
    <text evidence="8">The sequence shown here is derived from an EMBL/GenBank/DDBJ whole genome shotgun (WGS) entry which is preliminary data.</text>
</comment>
<gene>
    <name evidence="8" type="ORF">KP79_PYT14682</name>
</gene>
<keyword evidence="2 6" id="KW-0812">Transmembrane</keyword>
<accession>A0A210QKQ3</accession>
<keyword evidence="9" id="KW-1185">Reference proteome</keyword>
<feature type="signal peptide" evidence="7">
    <location>
        <begin position="1"/>
        <end position="26"/>
    </location>
</feature>
<keyword evidence="4 6" id="KW-1133">Transmembrane helix</keyword>
<comment type="subcellular location">
    <subcellularLocation>
        <location evidence="1">Membrane</location>
        <topology evidence="1">Single-pass membrane protein</topology>
    </subcellularLocation>
</comment>
<proteinExistence type="predicted"/>
<dbReference type="PANTHER" id="PTHR15071:SF0">
    <property type="entry name" value="MANNOSE 6-PHOSPHATE RECEPTOR-LIKE PROTEIN 1"/>
    <property type="match status" value="1"/>
</dbReference>
<reference evidence="8 9" key="1">
    <citation type="journal article" date="2017" name="Nat. Ecol. Evol.">
        <title>Scallop genome provides insights into evolution of bilaterian karyotype and development.</title>
        <authorList>
            <person name="Wang S."/>
            <person name="Zhang J."/>
            <person name="Jiao W."/>
            <person name="Li J."/>
            <person name="Xun X."/>
            <person name="Sun Y."/>
            <person name="Guo X."/>
            <person name="Huan P."/>
            <person name="Dong B."/>
            <person name="Zhang L."/>
            <person name="Hu X."/>
            <person name="Sun X."/>
            <person name="Wang J."/>
            <person name="Zhao C."/>
            <person name="Wang Y."/>
            <person name="Wang D."/>
            <person name="Huang X."/>
            <person name="Wang R."/>
            <person name="Lv J."/>
            <person name="Li Y."/>
            <person name="Zhang Z."/>
            <person name="Liu B."/>
            <person name="Lu W."/>
            <person name="Hui Y."/>
            <person name="Liang J."/>
            <person name="Zhou Z."/>
            <person name="Hou R."/>
            <person name="Li X."/>
            <person name="Liu Y."/>
            <person name="Li H."/>
            <person name="Ning X."/>
            <person name="Lin Y."/>
            <person name="Zhao L."/>
            <person name="Xing Q."/>
            <person name="Dou J."/>
            <person name="Li Y."/>
            <person name="Mao J."/>
            <person name="Guo H."/>
            <person name="Dou H."/>
            <person name="Li T."/>
            <person name="Mu C."/>
            <person name="Jiang W."/>
            <person name="Fu Q."/>
            <person name="Fu X."/>
            <person name="Miao Y."/>
            <person name="Liu J."/>
            <person name="Yu Q."/>
            <person name="Li R."/>
            <person name="Liao H."/>
            <person name="Li X."/>
            <person name="Kong Y."/>
            <person name="Jiang Z."/>
            <person name="Chourrout D."/>
            <person name="Li R."/>
            <person name="Bao Z."/>
        </authorList>
    </citation>
    <scope>NUCLEOTIDE SEQUENCE [LARGE SCALE GENOMIC DNA]</scope>
    <source>
        <strain evidence="8 9">PY_sf001</strain>
    </source>
</reference>
<sequence length="329" mass="35925">MATRRERHFEVWTVVFLGIWASGLLAITTDDGVPKSTDTESCMPPAMGYEIQNITKGSWTFRETGQNCVGSVAGPNGSLSNCTYTVAFCQKLNNCSGGSVCVETFNGTGNNQTVKHVQGGFIANPFRVTDTSLNGGFQARFDKGDNFTKPDGSSCQLSAVINFDCNRILAWVPNSDKDTTPVPQAAVEQVKFDKENCQVQATFWYAGACIAIVPASTISEDLTAGTVLIIIFFVSLTLYFCCGILINLVRGFRGRDVLPQSEFWTQLPVLIADGFLFTCRCGTEEKNAYDISNPPRYEKQLPMRKAFGQVYLRSGLAGLVCVLADITQI</sequence>
<evidence type="ECO:0000256" key="1">
    <source>
        <dbReference type="ARBA" id="ARBA00004167"/>
    </source>
</evidence>
<feature type="chain" id="PRO_5013347004" evidence="7">
    <location>
        <begin position="27"/>
        <end position="329"/>
    </location>
</feature>
<evidence type="ECO:0000256" key="3">
    <source>
        <dbReference type="ARBA" id="ARBA00022729"/>
    </source>
</evidence>
<name>A0A210QKQ3_MIZYE</name>
<feature type="transmembrane region" description="Helical" evidence="6">
    <location>
        <begin position="227"/>
        <end position="249"/>
    </location>
</feature>
<evidence type="ECO:0000313" key="9">
    <source>
        <dbReference type="Proteomes" id="UP000242188"/>
    </source>
</evidence>
<evidence type="ECO:0000256" key="4">
    <source>
        <dbReference type="ARBA" id="ARBA00022989"/>
    </source>
</evidence>
<dbReference type="OrthoDB" id="29460at2759"/>
<dbReference type="Pfam" id="PF09451">
    <property type="entry name" value="ATG27"/>
    <property type="match status" value="1"/>
</dbReference>
<dbReference type="AlphaFoldDB" id="A0A210QKQ3"/>
<dbReference type="EMBL" id="NEDP02003157">
    <property type="protein sequence ID" value="OWF49333.1"/>
    <property type="molecule type" value="Genomic_DNA"/>
</dbReference>
<keyword evidence="8" id="KW-0675">Receptor</keyword>
<dbReference type="GO" id="GO:0000139">
    <property type="term" value="C:Golgi membrane"/>
    <property type="evidence" value="ECO:0007669"/>
    <property type="project" value="UniProtKB-SubCell"/>
</dbReference>
<organism evidence="8 9">
    <name type="scientific">Mizuhopecten yessoensis</name>
    <name type="common">Japanese scallop</name>
    <name type="synonym">Patinopecten yessoensis</name>
    <dbReference type="NCBI Taxonomy" id="6573"/>
    <lineage>
        <taxon>Eukaryota</taxon>
        <taxon>Metazoa</taxon>
        <taxon>Spiralia</taxon>
        <taxon>Lophotrochozoa</taxon>
        <taxon>Mollusca</taxon>
        <taxon>Bivalvia</taxon>
        <taxon>Autobranchia</taxon>
        <taxon>Pteriomorphia</taxon>
        <taxon>Pectinida</taxon>
        <taxon>Pectinoidea</taxon>
        <taxon>Pectinidae</taxon>
        <taxon>Mizuhopecten</taxon>
    </lineage>
</organism>
<keyword evidence="5 6" id="KW-0472">Membrane</keyword>
<evidence type="ECO:0000256" key="5">
    <source>
        <dbReference type="ARBA" id="ARBA00023136"/>
    </source>
</evidence>